<evidence type="ECO:0000313" key="2">
    <source>
        <dbReference type="Proteomes" id="UP001139263"/>
    </source>
</evidence>
<proteinExistence type="predicted"/>
<dbReference type="EMBL" id="JALBUF010000003">
    <property type="protein sequence ID" value="MCI0183246.1"/>
    <property type="molecule type" value="Genomic_DNA"/>
</dbReference>
<accession>A0A9X1V804</accession>
<sequence length="56" mass="6340">MIGSKDDVYWEEDGLSIYVTPSVRQYFGEYLILRGTKTFILSNGEESVYLGTVDPS</sequence>
<dbReference type="Proteomes" id="UP001139263">
    <property type="component" value="Unassembled WGS sequence"/>
</dbReference>
<keyword evidence="2" id="KW-1185">Reference proteome</keyword>
<organism evidence="1 2">
    <name type="scientific">Sulfoacidibacillus ferrooxidans</name>
    <dbReference type="NCBI Taxonomy" id="2005001"/>
    <lineage>
        <taxon>Bacteria</taxon>
        <taxon>Bacillati</taxon>
        <taxon>Bacillota</taxon>
        <taxon>Bacilli</taxon>
        <taxon>Bacillales</taxon>
        <taxon>Alicyclobacillaceae</taxon>
        <taxon>Sulfoacidibacillus</taxon>
    </lineage>
</organism>
<dbReference type="AlphaFoldDB" id="A0A9X1V804"/>
<comment type="caution">
    <text evidence="1">The sequence shown here is derived from an EMBL/GenBank/DDBJ whole genome shotgun (WGS) entry which is preliminary data.</text>
</comment>
<name>A0A9X1V804_9BACL</name>
<gene>
    <name evidence="1" type="ORF">MM817_01517</name>
</gene>
<reference evidence="1" key="1">
    <citation type="submission" date="2022-03" db="EMBL/GenBank/DDBJ databases">
        <title>Draft Genome Sequence of Firmicute Strain S0AB, a Heterotrophic Iron/Sulfur-Oxidizing Extreme Acidophile.</title>
        <authorList>
            <person name="Vergara E."/>
            <person name="Pakostova E."/>
            <person name="Johnson D.B."/>
            <person name="Holmes D.S."/>
        </authorList>
    </citation>
    <scope>NUCLEOTIDE SEQUENCE</scope>
    <source>
        <strain evidence="1">S0AB</strain>
    </source>
</reference>
<protein>
    <submittedName>
        <fullName evidence="1">Uncharacterized protein</fullName>
    </submittedName>
</protein>
<evidence type="ECO:0000313" key="1">
    <source>
        <dbReference type="EMBL" id="MCI0183246.1"/>
    </source>
</evidence>